<dbReference type="SUPFAM" id="SSF48452">
    <property type="entry name" value="TPR-like"/>
    <property type="match status" value="1"/>
</dbReference>
<evidence type="ECO:0000313" key="2">
    <source>
        <dbReference type="Proteomes" id="UP000193045"/>
    </source>
</evidence>
<accession>A0A1X3JEG2</accession>
<dbReference type="Proteomes" id="UP000193045">
    <property type="component" value="Unassembled WGS sequence"/>
</dbReference>
<evidence type="ECO:0008006" key="3">
    <source>
        <dbReference type="Google" id="ProtNLM"/>
    </source>
</evidence>
<evidence type="ECO:0000313" key="1">
    <source>
        <dbReference type="EMBL" id="OSL06497.1"/>
    </source>
</evidence>
<protein>
    <recommendedName>
        <fullName evidence="3">Tetratricopeptide repeat protein</fullName>
    </recommendedName>
</protein>
<name>A0A1X3JEG2_ECOLX</name>
<gene>
    <name evidence="1" type="ORF">ECVG_00289</name>
</gene>
<dbReference type="EMBL" id="ADJB01000070">
    <property type="protein sequence ID" value="OSL06497.1"/>
    <property type="molecule type" value="Genomic_DNA"/>
</dbReference>
<reference evidence="1 2" key="1">
    <citation type="submission" date="2010-04" db="EMBL/GenBank/DDBJ databases">
        <title>The Genome Sequence of Escherichia coli H386.</title>
        <authorList>
            <consortium name="The Broad Institute Genome Sequencing Platform"/>
            <consortium name="The Broad Institute Genome Sequencing Center for Infectious Disease"/>
            <person name="Feldgarden M."/>
            <person name="Gordon D.M."/>
            <person name="Johnson J.R."/>
            <person name="Johnston B.D."/>
            <person name="Young S."/>
            <person name="Zeng Q."/>
            <person name="Koehrsen M."/>
            <person name="Alvarado L."/>
            <person name="Berlin A.M."/>
            <person name="Borenstein D."/>
            <person name="Chapman S.B."/>
            <person name="Chen Z."/>
            <person name="Engels R."/>
            <person name="Freedman E."/>
            <person name="Gellesch M."/>
            <person name="Goldberg J."/>
            <person name="Griggs A."/>
            <person name="Gujja S."/>
            <person name="Heilman E.R."/>
            <person name="Heiman D.I."/>
            <person name="Hepburn T.A."/>
            <person name="Howarth C."/>
            <person name="Jen D."/>
            <person name="Larson L."/>
            <person name="Mehta T."/>
            <person name="Park D."/>
            <person name="Pearson M."/>
            <person name="Richards J."/>
            <person name="Roberts A."/>
            <person name="Saif S."/>
            <person name="Shea T.D."/>
            <person name="Shenoy N."/>
            <person name="Sisk P."/>
            <person name="Stolte C."/>
            <person name="Sykes S.N."/>
            <person name="Walk T."/>
            <person name="White J."/>
            <person name="Yandava C."/>
            <person name="Haas B."/>
            <person name="Henn M.R."/>
            <person name="Nusbaum C."/>
            <person name="Birren B."/>
        </authorList>
    </citation>
    <scope>NUCLEOTIDE SEQUENCE [LARGE SCALE GENOMIC DNA]</scope>
    <source>
        <strain evidence="1 2">H386</strain>
    </source>
</reference>
<dbReference type="Gene3D" id="1.25.40.10">
    <property type="entry name" value="Tetratricopeptide repeat domain"/>
    <property type="match status" value="1"/>
</dbReference>
<dbReference type="InterPro" id="IPR011990">
    <property type="entry name" value="TPR-like_helical_dom_sf"/>
</dbReference>
<sequence>MMKLIPRSSDISPGIDGICPGPFPPNGFTVLTDAAYGNGDCFGLYWPIGQEHKLPIVCETYHDEWRIVPAFSSIKKFEEWLEVNDDDPHENGISIEDQDFAANLFRVARKCLSTGRLDDALPLLQRATEQLPEVSEYWLALAIQYRRCKKTEAAAQAALNAYLGNWAFGVPDNKVIHLLSQAADVPNFQDDPVIQCIKEQGLDLSFGGTKENNNYPLMQMCVDTYFAQRKPLQALTLLHNYAWIMSSETTAFQERYDFNIDEWRAKFRQLCLEYFGDSRTQFT</sequence>
<organism evidence="1 2">
    <name type="scientific">Escherichia coli H386</name>
    <dbReference type="NCBI Taxonomy" id="656397"/>
    <lineage>
        <taxon>Bacteria</taxon>
        <taxon>Pseudomonadati</taxon>
        <taxon>Pseudomonadota</taxon>
        <taxon>Gammaproteobacteria</taxon>
        <taxon>Enterobacterales</taxon>
        <taxon>Enterobacteriaceae</taxon>
        <taxon>Escherichia</taxon>
    </lineage>
</organism>
<dbReference type="AlphaFoldDB" id="A0A1X3JEG2"/>
<comment type="caution">
    <text evidence="1">The sequence shown here is derived from an EMBL/GenBank/DDBJ whole genome shotgun (WGS) entry which is preliminary data.</text>
</comment>
<proteinExistence type="predicted"/>